<keyword evidence="2" id="KW-1185">Reference proteome</keyword>
<evidence type="ECO:0000313" key="2">
    <source>
        <dbReference type="Proteomes" id="UP000593572"/>
    </source>
</evidence>
<name>A0A7J8LMV0_9ROSI</name>
<proteinExistence type="predicted"/>
<comment type="caution">
    <text evidence="1">The sequence shown here is derived from an EMBL/GenBank/DDBJ whole genome shotgun (WGS) entry which is preliminary data.</text>
</comment>
<dbReference type="EMBL" id="JABEZX010000004">
    <property type="protein sequence ID" value="MBA0553730.1"/>
    <property type="molecule type" value="Genomic_DNA"/>
</dbReference>
<dbReference type="AlphaFoldDB" id="A0A7J8LMV0"/>
<protein>
    <submittedName>
        <fullName evidence="1">Uncharacterized protein</fullName>
    </submittedName>
</protein>
<dbReference type="Proteomes" id="UP000593572">
    <property type="component" value="Unassembled WGS sequence"/>
</dbReference>
<organism evidence="1 2">
    <name type="scientific">Gossypium lobatum</name>
    <dbReference type="NCBI Taxonomy" id="34289"/>
    <lineage>
        <taxon>Eukaryota</taxon>
        <taxon>Viridiplantae</taxon>
        <taxon>Streptophyta</taxon>
        <taxon>Embryophyta</taxon>
        <taxon>Tracheophyta</taxon>
        <taxon>Spermatophyta</taxon>
        <taxon>Magnoliopsida</taxon>
        <taxon>eudicotyledons</taxon>
        <taxon>Gunneridae</taxon>
        <taxon>Pentapetalae</taxon>
        <taxon>rosids</taxon>
        <taxon>malvids</taxon>
        <taxon>Malvales</taxon>
        <taxon>Malvaceae</taxon>
        <taxon>Malvoideae</taxon>
        <taxon>Gossypium</taxon>
    </lineage>
</organism>
<accession>A0A7J8LMV0</accession>
<gene>
    <name evidence="1" type="ORF">Golob_012881</name>
</gene>
<evidence type="ECO:0000313" key="1">
    <source>
        <dbReference type="EMBL" id="MBA0553730.1"/>
    </source>
</evidence>
<reference evidence="1 2" key="1">
    <citation type="journal article" date="2019" name="Genome Biol. Evol.">
        <title>Insights into the evolution of the New World diploid cottons (Gossypium, subgenus Houzingenia) based on genome sequencing.</title>
        <authorList>
            <person name="Grover C.E."/>
            <person name="Arick M.A. 2nd"/>
            <person name="Thrash A."/>
            <person name="Conover J.L."/>
            <person name="Sanders W.S."/>
            <person name="Peterson D.G."/>
            <person name="Frelichowski J.E."/>
            <person name="Scheffler J.A."/>
            <person name="Scheffler B.E."/>
            <person name="Wendel J.F."/>
        </authorList>
    </citation>
    <scope>NUCLEOTIDE SEQUENCE [LARGE SCALE GENOMIC DNA]</scope>
    <source>
        <strain evidence="1">157</strain>
        <tissue evidence="1">Leaf</tissue>
    </source>
</reference>
<sequence length="162" mass="17872">MIEGDGSKSRLSDDRFTKKVRLKDKDIDSDLVMAIDLVVEPTISWKDKLVSKGPSGSKGEIEALGAKLNKIYNMWKPSMLIKMMDTENVPDSTTVVLGVQPCTAILERCHGLDPLSRGRFARMAIYVNLDKLLVPQERSLTVTNMVVVESGGVDGPRHMARG</sequence>